<dbReference type="Proteomes" id="UP000694419">
    <property type="component" value="Unplaced"/>
</dbReference>
<dbReference type="AlphaFoldDB" id="A0A8C3PKU4"/>
<evidence type="ECO:0000313" key="2">
    <source>
        <dbReference type="Ensembl" id="ENSCPGP00000009149.1"/>
    </source>
</evidence>
<proteinExistence type="predicted"/>
<organism evidence="2 3">
    <name type="scientific">Calidris pygmaea</name>
    <name type="common">Spoon-billed sandpiper</name>
    <dbReference type="NCBI Taxonomy" id="425635"/>
    <lineage>
        <taxon>Eukaryota</taxon>
        <taxon>Metazoa</taxon>
        <taxon>Chordata</taxon>
        <taxon>Craniata</taxon>
        <taxon>Vertebrata</taxon>
        <taxon>Euteleostomi</taxon>
        <taxon>Archelosauria</taxon>
        <taxon>Archosauria</taxon>
        <taxon>Dinosauria</taxon>
        <taxon>Saurischia</taxon>
        <taxon>Theropoda</taxon>
        <taxon>Coelurosauria</taxon>
        <taxon>Aves</taxon>
        <taxon>Neognathae</taxon>
        <taxon>Neoaves</taxon>
        <taxon>Charadriiformes</taxon>
        <taxon>Scolopacidae</taxon>
        <taxon>Calidris</taxon>
    </lineage>
</organism>
<reference evidence="2" key="1">
    <citation type="submission" date="2025-08" db="UniProtKB">
        <authorList>
            <consortium name="Ensembl"/>
        </authorList>
    </citation>
    <scope>IDENTIFICATION</scope>
</reference>
<reference evidence="2" key="2">
    <citation type="submission" date="2025-09" db="UniProtKB">
        <authorList>
            <consortium name="Ensembl"/>
        </authorList>
    </citation>
    <scope>IDENTIFICATION</scope>
</reference>
<protein>
    <submittedName>
        <fullName evidence="2">Uncharacterized protein</fullName>
    </submittedName>
</protein>
<evidence type="ECO:0000256" key="1">
    <source>
        <dbReference type="SAM" id="MobiDB-lite"/>
    </source>
</evidence>
<evidence type="ECO:0000313" key="3">
    <source>
        <dbReference type="Proteomes" id="UP000694419"/>
    </source>
</evidence>
<accession>A0A8C3PKU4</accession>
<sequence length="88" mass="9734">METMDLNKDKRTRKRKRLRRDDPITWGKLKQLQHTSTVMATVGASPTPVDTFLAYLAIISSNSTGRPPTCTGAWGYFSPGAAPYTCPC</sequence>
<dbReference type="Ensembl" id="ENSCPGT00000010036.1">
    <property type="protein sequence ID" value="ENSCPGP00000009149.1"/>
    <property type="gene ID" value="ENSCPGG00000006498.1"/>
</dbReference>
<name>A0A8C3PKU4_9CHAR</name>
<feature type="region of interest" description="Disordered" evidence="1">
    <location>
        <begin position="1"/>
        <end position="22"/>
    </location>
</feature>
<keyword evidence="3" id="KW-1185">Reference proteome</keyword>